<feature type="compositionally biased region" description="Polar residues" evidence="2">
    <location>
        <begin position="88"/>
        <end position="103"/>
    </location>
</feature>
<sequence length="470" mass="52972">MTPPQILRLPDGQTFTVSPVFAGVGFRSDQLNASHHHPYPVGWTTVLHTAVEDDETIDDDDDDDNVSGQQTIQNKHEKRSRFRPFSRPTANHDSLFISSTATPPDSEFKTAASPTRQMAMLLWVTLCWYFHQPEPDSADWSVEIRPQGVLRGRNLLPKLERMGLVAARDSSVLAASAAEAFFVERRMFWQTPARLFLFTLEPVCPSSCWDSDPGVVFAAAHSTLSDPPLDPFSSTSHLPTYYPPAPLPHIVTNGLRHPLRPRPPRMGDVFYSRFIPSVGQHLSFRVASSSPLPVPYRGPLGPGPRPPARDSQSDTCLLRAWHAIPRVSEFWGAFQADYLHGLLADPHSFPAIGLWDGVPFGYFELYWAKEDLLGRHAPDDVADWDRGIHVMIGEDWARGRVAAWLTSLVHWCFIADLRTMTVCLEPRVDNSRMLHHLEALGFVKQKIVTLPHKQSWYVTLRRESWQGPSL</sequence>
<dbReference type="STRING" id="268505.A0A2A9PAL6"/>
<accession>A0A2A9PAL6</accession>
<keyword evidence="4" id="KW-1185">Reference proteome</keyword>
<feature type="region of interest" description="Disordered" evidence="2">
    <location>
        <begin position="55"/>
        <end position="109"/>
    </location>
</feature>
<proteinExistence type="inferred from homology"/>
<comment type="caution">
    <text evidence="3">The sequence shown here is derived from an EMBL/GenBank/DDBJ whole genome shotgun (WGS) entry which is preliminary data.</text>
</comment>
<reference evidence="3 4" key="2">
    <citation type="journal article" date="2017" name="Sci. Rep.">
        <title>Ant-infecting Ophiocordyceps genomes reveal a high diversity of potential behavioral manipulation genes and a possible major role for enterotoxins.</title>
        <authorList>
            <person name="de Bekker C."/>
            <person name="Ohm R.A."/>
            <person name="Evans H.C."/>
            <person name="Brachmann A."/>
            <person name="Hughes D.P."/>
        </authorList>
    </citation>
    <scope>NUCLEOTIDE SEQUENCE [LARGE SCALE GENOMIC DNA]</scope>
    <source>
        <strain evidence="3 4">SC16a</strain>
    </source>
</reference>
<dbReference type="EMBL" id="LAZP02000345">
    <property type="protein sequence ID" value="PFH57962.1"/>
    <property type="molecule type" value="Genomic_DNA"/>
</dbReference>
<dbReference type="Proteomes" id="UP000037136">
    <property type="component" value="Unassembled WGS sequence"/>
</dbReference>
<protein>
    <recommendedName>
        <fullName evidence="5">Acyltransferase MbtK/IucB-like conserved domain-containing protein</fullName>
    </recommendedName>
</protein>
<reference evidence="3 4" key="1">
    <citation type="journal article" date="2015" name="BMC Genomics">
        <title>Gene expression during zombie ant biting behavior reflects the complexity underlying fungal parasitic behavioral manipulation.</title>
        <authorList>
            <person name="de Bekker C."/>
            <person name="Ohm R.A."/>
            <person name="Loreto R.G."/>
            <person name="Sebastian A."/>
            <person name="Albert I."/>
            <person name="Merrow M."/>
            <person name="Brachmann A."/>
            <person name="Hughes D.P."/>
        </authorList>
    </citation>
    <scope>NUCLEOTIDE SEQUENCE [LARGE SCALE GENOMIC DNA]</scope>
    <source>
        <strain evidence="3 4">SC16a</strain>
    </source>
</reference>
<evidence type="ECO:0000313" key="4">
    <source>
        <dbReference type="Proteomes" id="UP000037136"/>
    </source>
</evidence>
<evidence type="ECO:0000313" key="3">
    <source>
        <dbReference type="EMBL" id="PFH57962.1"/>
    </source>
</evidence>
<dbReference type="SUPFAM" id="SSF55729">
    <property type="entry name" value="Acyl-CoA N-acyltransferases (Nat)"/>
    <property type="match status" value="1"/>
</dbReference>
<dbReference type="OrthoDB" id="448427at2759"/>
<comment type="similarity">
    <text evidence="1">Belongs to the lysine N-acyltransferase MbtK family.</text>
</comment>
<dbReference type="InterPro" id="IPR016181">
    <property type="entry name" value="Acyl_CoA_acyltransferase"/>
</dbReference>
<dbReference type="AlphaFoldDB" id="A0A2A9PAL6"/>
<dbReference type="Gene3D" id="3.40.630.30">
    <property type="match status" value="1"/>
</dbReference>
<gene>
    <name evidence="3" type="ORF">XA68_14341</name>
</gene>
<evidence type="ECO:0000256" key="2">
    <source>
        <dbReference type="SAM" id="MobiDB-lite"/>
    </source>
</evidence>
<feature type="compositionally biased region" description="Acidic residues" evidence="2">
    <location>
        <begin position="55"/>
        <end position="65"/>
    </location>
</feature>
<dbReference type="PANTHER" id="PTHR31438">
    <property type="entry name" value="LYSINE N-ACYLTRANSFERASE C17G9.06C-RELATED"/>
    <property type="match status" value="1"/>
</dbReference>
<dbReference type="GO" id="GO:0016410">
    <property type="term" value="F:N-acyltransferase activity"/>
    <property type="evidence" value="ECO:0007669"/>
    <property type="project" value="TreeGrafter"/>
</dbReference>
<dbReference type="Pfam" id="PF13523">
    <property type="entry name" value="Acetyltransf_8"/>
    <property type="match status" value="1"/>
</dbReference>
<name>A0A2A9PAL6_OPHUN</name>
<evidence type="ECO:0000256" key="1">
    <source>
        <dbReference type="ARBA" id="ARBA00009893"/>
    </source>
</evidence>
<organism evidence="3 4">
    <name type="scientific">Ophiocordyceps unilateralis</name>
    <name type="common">Zombie-ant fungus</name>
    <name type="synonym">Torrubia unilateralis</name>
    <dbReference type="NCBI Taxonomy" id="268505"/>
    <lineage>
        <taxon>Eukaryota</taxon>
        <taxon>Fungi</taxon>
        <taxon>Dikarya</taxon>
        <taxon>Ascomycota</taxon>
        <taxon>Pezizomycotina</taxon>
        <taxon>Sordariomycetes</taxon>
        <taxon>Hypocreomycetidae</taxon>
        <taxon>Hypocreales</taxon>
        <taxon>Ophiocordycipitaceae</taxon>
        <taxon>Ophiocordyceps</taxon>
    </lineage>
</organism>
<evidence type="ECO:0008006" key="5">
    <source>
        <dbReference type="Google" id="ProtNLM"/>
    </source>
</evidence>
<dbReference type="PANTHER" id="PTHR31438:SF1">
    <property type="entry name" value="LYSINE N-ACYLTRANSFERASE C17G9.06C-RELATED"/>
    <property type="match status" value="1"/>
</dbReference>